<protein>
    <submittedName>
        <fullName evidence="8">OmpA family protein</fullName>
    </submittedName>
</protein>
<proteinExistence type="predicted"/>
<sequence>MPLLPRFAIPLAAAALLTAPAAPVLAAGGPCALDGGRLKSAVRADAPAEVLQMVAAAEAGGCQGAARSTVRRQASAAIAAIARQRLAEGDAAGAEQALSEAPALHWAVIAVRGDVAASRRERAAAARYYNAAIDALTDPAVTPPGPWTDAPARTLAKLAQENMMLAGSLETTLSRGGEPTGALRYLTRGLSWDPDAPADPAPGTAGDGGTDETAQSEPTVGAQQTAEATVGSGDGAAAGVSEARIFAPIRFAFDSNTLTEEGRREAERLAAFLIVANIAHVTLVGHTDEVGDEAYNLELSRRRARSVREALLDAGVAASIVVLGKGESEPPVLTSDDAYDQEERRAIARRVEVVLEQRS</sequence>
<gene>
    <name evidence="8" type="ORF">JCR33_16735</name>
</gene>
<dbReference type="InterPro" id="IPR006664">
    <property type="entry name" value="OMP_bac"/>
</dbReference>
<organism evidence="8 9">
    <name type="scientific">Acuticoccus mangrovi</name>
    <dbReference type="NCBI Taxonomy" id="2796142"/>
    <lineage>
        <taxon>Bacteria</taxon>
        <taxon>Pseudomonadati</taxon>
        <taxon>Pseudomonadota</taxon>
        <taxon>Alphaproteobacteria</taxon>
        <taxon>Hyphomicrobiales</taxon>
        <taxon>Amorphaceae</taxon>
        <taxon>Acuticoccus</taxon>
    </lineage>
</organism>
<dbReference type="Gene3D" id="3.30.1330.60">
    <property type="entry name" value="OmpA-like domain"/>
    <property type="match status" value="1"/>
</dbReference>
<name>A0A934MEC9_9HYPH</name>
<comment type="caution">
    <text evidence="8">The sequence shown here is derived from an EMBL/GenBank/DDBJ whole genome shotgun (WGS) entry which is preliminary data.</text>
</comment>
<dbReference type="CDD" id="cd07185">
    <property type="entry name" value="OmpA_C-like"/>
    <property type="match status" value="1"/>
</dbReference>
<evidence type="ECO:0000313" key="9">
    <source>
        <dbReference type="Proteomes" id="UP000609531"/>
    </source>
</evidence>
<dbReference type="Proteomes" id="UP000609531">
    <property type="component" value="Unassembled WGS sequence"/>
</dbReference>
<feature type="domain" description="OmpA-like" evidence="7">
    <location>
        <begin position="238"/>
        <end position="359"/>
    </location>
</feature>
<dbReference type="GO" id="GO:0009279">
    <property type="term" value="C:cell outer membrane"/>
    <property type="evidence" value="ECO:0007669"/>
    <property type="project" value="UniProtKB-SubCell"/>
</dbReference>
<evidence type="ECO:0000256" key="5">
    <source>
        <dbReference type="SAM" id="MobiDB-lite"/>
    </source>
</evidence>
<dbReference type="PANTHER" id="PTHR30329:SF21">
    <property type="entry name" value="LIPOPROTEIN YIAD-RELATED"/>
    <property type="match status" value="1"/>
</dbReference>
<accession>A0A934MEC9</accession>
<dbReference type="AlphaFoldDB" id="A0A934MEC9"/>
<evidence type="ECO:0000256" key="6">
    <source>
        <dbReference type="SAM" id="SignalP"/>
    </source>
</evidence>
<comment type="subcellular location">
    <subcellularLocation>
        <location evidence="1">Cell outer membrane</location>
    </subcellularLocation>
</comment>
<dbReference type="InterPro" id="IPR050330">
    <property type="entry name" value="Bact_OuterMem_StrucFunc"/>
</dbReference>
<dbReference type="SUPFAM" id="SSF103088">
    <property type="entry name" value="OmpA-like"/>
    <property type="match status" value="1"/>
</dbReference>
<keyword evidence="3" id="KW-0998">Cell outer membrane</keyword>
<evidence type="ECO:0000313" key="8">
    <source>
        <dbReference type="EMBL" id="MBJ3777357.1"/>
    </source>
</evidence>
<dbReference type="EMBL" id="JAEKJA010000015">
    <property type="protein sequence ID" value="MBJ3777357.1"/>
    <property type="molecule type" value="Genomic_DNA"/>
</dbReference>
<dbReference type="Pfam" id="PF00691">
    <property type="entry name" value="OmpA"/>
    <property type="match status" value="1"/>
</dbReference>
<dbReference type="RefSeq" id="WP_198883265.1">
    <property type="nucleotide sequence ID" value="NZ_JAEKJA010000015.1"/>
</dbReference>
<dbReference type="InterPro" id="IPR036737">
    <property type="entry name" value="OmpA-like_sf"/>
</dbReference>
<feature type="compositionally biased region" description="Polar residues" evidence="5">
    <location>
        <begin position="212"/>
        <end position="227"/>
    </location>
</feature>
<feature type="chain" id="PRO_5037589694" evidence="6">
    <location>
        <begin position="27"/>
        <end position="359"/>
    </location>
</feature>
<evidence type="ECO:0000256" key="1">
    <source>
        <dbReference type="ARBA" id="ARBA00004442"/>
    </source>
</evidence>
<dbReference type="PRINTS" id="PR01021">
    <property type="entry name" value="OMPADOMAIN"/>
</dbReference>
<keyword evidence="2 4" id="KW-0472">Membrane</keyword>
<reference evidence="8" key="1">
    <citation type="submission" date="2020-12" db="EMBL/GenBank/DDBJ databases">
        <title>Bacterial taxonomy.</title>
        <authorList>
            <person name="Pan X."/>
        </authorList>
    </citation>
    <scope>NUCLEOTIDE SEQUENCE</scope>
    <source>
        <strain evidence="8">B2012</strain>
    </source>
</reference>
<keyword evidence="6" id="KW-0732">Signal</keyword>
<feature type="region of interest" description="Disordered" evidence="5">
    <location>
        <begin position="190"/>
        <end position="234"/>
    </location>
</feature>
<evidence type="ECO:0000256" key="4">
    <source>
        <dbReference type="PROSITE-ProRule" id="PRU00473"/>
    </source>
</evidence>
<evidence type="ECO:0000259" key="7">
    <source>
        <dbReference type="PROSITE" id="PS51123"/>
    </source>
</evidence>
<dbReference type="PANTHER" id="PTHR30329">
    <property type="entry name" value="STATOR ELEMENT OF FLAGELLAR MOTOR COMPLEX"/>
    <property type="match status" value="1"/>
</dbReference>
<evidence type="ECO:0000256" key="3">
    <source>
        <dbReference type="ARBA" id="ARBA00023237"/>
    </source>
</evidence>
<feature type="signal peptide" evidence="6">
    <location>
        <begin position="1"/>
        <end position="26"/>
    </location>
</feature>
<keyword evidence="9" id="KW-1185">Reference proteome</keyword>
<evidence type="ECO:0000256" key="2">
    <source>
        <dbReference type="ARBA" id="ARBA00023136"/>
    </source>
</evidence>
<dbReference type="InterPro" id="IPR006665">
    <property type="entry name" value="OmpA-like"/>
</dbReference>
<dbReference type="PROSITE" id="PS51123">
    <property type="entry name" value="OMPA_2"/>
    <property type="match status" value="1"/>
</dbReference>